<sequence length="374" mass="39046">MLWDIRGSWVIPPSQLVAKVWKRLRCAAMLPPVTGDTGETGVAPPSLATLDDVARRAGVSPATASRALSDHPHVAATTRARVREAAAALDYVASPEASRLAGGRTGRVAALVPHPARWFFGELLEGLEGELRAADLDLLLFRVGGPEERADFFRRLPARRKVDAVVVLAAPVDVAEQARLASLGVAVVVAGGRLAPYPSVGIDDHVAGRQAVDHLVHLGHRRIGLLTTADDARAGAWRAALADAGIAPDDELVATVAPGGEGGADGMARLLGLRHPPTAVFAHDDETALGAVRTLRRAGLRVPEDLSVIGVDDHPLAALADLTTVAQPVRTQGRRAGQLVLAALHGEHPDTAELLPTRLVLRGSTSPPAGGAPR</sequence>
<dbReference type="InterPro" id="IPR010982">
    <property type="entry name" value="Lambda_DNA-bd_dom_sf"/>
</dbReference>
<dbReference type="Gene3D" id="3.40.50.2300">
    <property type="match status" value="2"/>
</dbReference>
<dbReference type="GO" id="GO:0003677">
    <property type="term" value="F:DNA binding"/>
    <property type="evidence" value="ECO:0007669"/>
    <property type="project" value="UniProtKB-KW"/>
</dbReference>
<protein>
    <submittedName>
        <fullName evidence="5">LacI family DNA-binding transcriptional regulator</fullName>
    </submittedName>
</protein>
<evidence type="ECO:0000256" key="1">
    <source>
        <dbReference type="ARBA" id="ARBA00023015"/>
    </source>
</evidence>
<dbReference type="CDD" id="cd06267">
    <property type="entry name" value="PBP1_LacI_sugar_binding-like"/>
    <property type="match status" value="1"/>
</dbReference>
<dbReference type="Pfam" id="PF00356">
    <property type="entry name" value="LacI"/>
    <property type="match status" value="1"/>
</dbReference>
<dbReference type="EMBL" id="BAABHO010000065">
    <property type="protein sequence ID" value="GAA4809308.1"/>
    <property type="molecule type" value="Genomic_DNA"/>
</dbReference>
<organism evidence="5 6">
    <name type="scientific">Actinomycetospora chlora</name>
    <dbReference type="NCBI Taxonomy" id="663608"/>
    <lineage>
        <taxon>Bacteria</taxon>
        <taxon>Bacillati</taxon>
        <taxon>Actinomycetota</taxon>
        <taxon>Actinomycetes</taxon>
        <taxon>Pseudonocardiales</taxon>
        <taxon>Pseudonocardiaceae</taxon>
        <taxon>Actinomycetospora</taxon>
    </lineage>
</organism>
<dbReference type="PANTHER" id="PTHR30146:SF153">
    <property type="entry name" value="LACTOSE OPERON REPRESSOR"/>
    <property type="match status" value="1"/>
</dbReference>
<keyword evidence="2 5" id="KW-0238">DNA-binding</keyword>
<evidence type="ECO:0000259" key="4">
    <source>
        <dbReference type="PROSITE" id="PS50932"/>
    </source>
</evidence>
<evidence type="ECO:0000313" key="5">
    <source>
        <dbReference type="EMBL" id="GAA4809308.1"/>
    </source>
</evidence>
<evidence type="ECO:0000256" key="3">
    <source>
        <dbReference type="ARBA" id="ARBA00023163"/>
    </source>
</evidence>
<dbReference type="CDD" id="cd01392">
    <property type="entry name" value="HTH_LacI"/>
    <property type="match status" value="1"/>
</dbReference>
<dbReference type="PROSITE" id="PS00356">
    <property type="entry name" value="HTH_LACI_1"/>
    <property type="match status" value="1"/>
</dbReference>
<dbReference type="SUPFAM" id="SSF53822">
    <property type="entry name" value="Periplasmic binding protein-like I"/>
    <property type="match status" value="1"/>
</dbReference>
<reference evidence="6" key="1">
    <citation type="journal article" date="2019" name="Int. J. Syst. Evol. Microbiol.">
        <title>The Global Catalogue of Microorganisms (GCM) 10K type strain sequencing project: providing services to taxonomists for standard genome sequencing and annotation.</title>
        <authorList>
            <consortium name="The Broad Institute Genomics Platform"/>
            <consortium name="The Broad Institute Genome Sequencing Center for Infectious Disease"/>
            <person name="Wu L."/>
            <person name="Ma J."/>
        </authorList>
    </citation>
    <scope>NUCLEOTIDE SEQUENCE [LARGE SCALE GENOMIC DNA]</scope>
    <source>
        <strain evidence="6">JCM 17979</strain>
    </source>
</reference>
<dbReference type="Gene3D" id="1.10.260.40">
    <property type="entry name" value="lambda repressor-like DNA-binding domains"/>
    <property type="match status" value="1"/>
</dbReference>
<gene>
    <name evidence="5" type="ORF">GCM10023200_53830</name>
</gene>
<dbReference type="Pfam" id="PF13377">
    <property type="entry name" value="Peripla_BP_3"/>
    <property type="match status" value="1"/>
</dbReference>
<feature type="domain" description="HTH lacI-type" evidence="4">
    <location>
        <begin position="48"/>
        <end position="102"/>
    </location>
</feature>
<dbReference type="PROSITE" id="PS50932">
    <property type="entry name" value="HTH_LACI_2"/>
    <property type="match status" value="1"/>
</dbReference>
<evidence type="ECO:0000256" key="2">
    <source>
        <dbReference type="ARBA" id="ARBA00023125"/>
    </source>
</evidence>
<name>A0ABP9CHF2_9PSEU</name>
<accession>A0ABP9CHF2</accession>
<keyword evidence="6" id="KW-1185">Reference proteome</keyword>
<dbReference type="PANTHER" id="PTHR30146">
    <property type="entry name" value="LACI-RELATED TRANSCRIPTIONAL REPRESSOR"/>
    <property type="match status" value="1"/>
</dbReference>
<dbReference type="SMART" id="SM00354">
    <property type="entry name" value="HTH_LACI"/>
    <property type="match status" value="1"/>
</dbReference>
<dbReference type="InterPro" id="IPR000843">
    <property type="entry name" value="HTH_LacI"/>
</dbReference>
<dbReference type="InterPro" id="IPR028082">
    <property type="entry name" value="Peripla_BP_I"/>
</dbReference>
<evidence type="ECO:0000313" key="6">
    <source>
        <dbReference type="Proteomes" id="UP001500928"/>
    </source>
</evidence>
<comment type="caution">
    <text evidence="5">The sequence shown here is derived from an EMBL/GenBank/DDBJ whole genome shotgun (WGS) entry which is preliminary data.</text>
</comment>
<dbReference type="Proteomes" id="UP001500928">
    <property type="component" value="Unassembled WGS sequence"/>
</dbReference>
<dbReference type="InterPro" id="IPR046335">
    <property type="entry name" value="LacI/GalR-like_sensor"/>
</dbReference>
<proteinExistence type="predicted"/>
<dbReference type="SUPFAM" id="SSF47413">
    <property type="entry name" value="lambda repressor-like DNA-binding domains"/>
    <property type="match status" value="1"/>
</dbReference>
<keyword evidence="1" id="KW-0805">Transcription regulation</keyword>
<keyword evidence="3" id="KW-0804">Transcription</keyword>